<dbReference type="SUPFAM" id="SSF53098">
    <property type="entry name" value="Ribonuclease H-like"/>
    <property type="match status" value="1"/>
</dbReference>
<dbReference type="Proteomes" id="UP001459277">
    <property type="component" value="Unassembled WGS sequence"/>
</dbReference>
<dbReference type="InterPro" id="IPR012337">
    <property type="entry name" value="RNaseH-like_sf"/>
</dbReference>
<dbReference type="CDD" id="cd06222">
    <property type="entry name" value="RNase_H_like"/>
    <property type="match status" value="1"/>
</dbReference>
<comment type="caution">
    <text evidence="2">The sequence shown here is derived from an EMBL/GenBank/DDBJ whole genome shotgun (WGS) entry which is preliminary data.</text>
</comment>
<dbReference type="InterPro" id="IPR036397">
    <property type="entry name" value="RNaseH_sf"/>
</dbReference>
<dbReference type="EMBL" id="JAZDWU010000009">
    <property type="protein sequence ID" value="KAK9991093.1"/>
    <property type="molecule type" value="Genomic_DNA"/>
</dbReference>
<accession>A0AAW2C062</accession>
<dbReference type="Gene3D" id="3.30.420.10">
    <property type="entry name" value="Ribonuclease H-like superfamily/Ribonuclease H"/>
    <property type="match status" value="1"/>
</dbReference>
<organism evidence="2 3">
    <name type="scientific">Lithocarpus litseifolius</name>
    <dbReference type="NCBI Taxonomy" id="425828"/>
    <lineage>
        <taxon>Eukaryota</taxon>
        <taxon>Viridiplantae</taxon>
        <taxon>Streptophyta</taxon>
        <taxon>Embryophyta</taxon>
        <taxon>Tracheophyta</taxon>
        <taxon>Spermatophyta</taxon>
        <taxon>Magnoliopsida</taxon>
        <taxon>eudicotyledons</taxon>
        <taxon>Gunneridae</taxon>
        <taxon>Pentapetalae</taxon>
        <taxon>rosids</taxon>
        <taxon>fabids</taxon>
        <taxon>Fagales</taxon>
        <taxon>Fagaceae</taxon>
        <taxon>Lithocarpus</taxon>
    </lineage>
</organism>
<sequence length="135" mass="14938">MKNDKGEVMAASSARGDSVSGSEEAEVLACRHAVEFALGLGFRELVIEGDNATIMRNITDFTTSSSHLDPFFLDIHSSLAGLSWFSVSFIYREGNFVADSLAWFARHVYNDVIWIEDSPPPALESLYFDLAHIAF</sequence>
<gene>
    <name evidence="2" type="ORF">SO802_026078</name>
</gene>
<name>A0AAW2C062_9ROSI</name>
<evidence type="ECO:0000259" key="1">
    <source>
        <dbReference type="Pfam" id="PF13456"/>
    </source>
</evidence>
<dbReference type="InterPro" id="IPR044730">
    <property type="entry name" value="RNase_H-like_dom_plant"/>
</dbReference>
<dbReference type="InterPro" id="IPR002156">
    <property type="entry name" value="RNaseH_domain"/>
</dbReference>
<dbReference type="PANTHER" id="PTHR47074:SF48">
    <property type="entry name" value="POLYNUCLEOTIDYL TRANSFERASE, RIBONUCLEASE H-LIKE SUPERFAMILY PROTEIN"/>
    <property type="match status" value="1"/>
</dbReference>
<dbReference type="AlphaFoldDB" id="A0AAW2C062"/>
<keyword evidence="3" id="KW-1185">Reference proteome</keyword>
<dbReference type="Pfam" id="PF13456">
    <property type="entry name" value="RVT_3"/>
    <property type="match status" value="1"/>
</dbReference>
<dbReference type="GO" id="GO:0003676">
    <property type="term" value="F:nucleic acid binding"/>
    <property type="evidence" value="ECO:0007669"/>
    <property type="project" value="InterPro"/>
</dbReference>
<dbReference type="PANTHER" id="PTHR47074">
    <property type="entry name" value="BNAC02G40300D PROTEIN"/>
    <property type="match status" value="1"/>
</dbReference>
<dbReference type="InterPro" id="IPR052929">
    <property type="entry name" value="RNase_H-like_EbsB-rel"/>
</dbReference>
<dbReference type="GO" id="GO:0004523">
    <property type="term" value="F:RNA-DNA hybrid ribonuclease activity"/>
    <property type="evidence" value="ECO:0007669"/>
    <property type="project" value="InterPro"/>
</dbReference>
<evidence type="ECO:0000313" key="2">
    <source>
        <dbReference type="EMBL" id="KAK9991093.1"/>
    </source>
</evidence>
<protein>
    <recommendedName>
        <fullName evidence="1">RNase H type-1 domain-containing protein</fullName>
    </recommendedName>
</protein>
<evidence type="ECO:0000313" key="3">
    <source>
        <dbReference type="Proteomes" id="UP001459277"/>
    </source>
</evidence>
<reference evidence="2 3" key="1">
    <citation type="submission" date="2024-01" db="EMBL/GenBank/DDBJ databases">
        <title>A telomere-to-telomere, gap-free genome of sweet tea (Lithocarpus litseifolius).</title>
        <authorList>
            <person name="Zhou J."/>
        </authorList>
    </citation>
    <scope>NUCLEOTIDE SEQUENCE [LARGE SCALE GENOMIC DNA]</scope>
    <source>
        <strain evidence="2">Zhou-2022a</strain>
        <tissue evidence="2">Leaf</tissue>
    </source>
</reference>
<feature type="domain" description="RNase H type-1" evidence="1">
    <location>
        <begin position="3"/>
        <end position="103"/>
    </location>
</feature>
<proteinExistence type="predicted"/>